<gene>
    <name evidence="2" type="ORF">E2562_020158</name>
</gene>
<comment type="caution">
    <text evidence="2">The sequence shown here is derived from an EMBL/GenBank/DDBJ whole genome shotgun (WGS) entry which is preliminary data.</text>
</comment>
<dbReference type="InterPro" id="IPR001810">
    <property type="entry name" value="F-box_dom"/>
</dbReference>
<dbReference type="OrthoDB" id="694183at2759"/>
<keyword evidence="3" id="KW-1185">Reference proteome</keyword>
<evidence type="ECO:0000313" key="2">
    <source>
        <dbReference type="EMBL" id="KAF0888940.1"/>
    </source>
</evidence>
<evidence type="ECO:0000259" key="1">
    <source>
        <dbReference type="Pfam" id="PF12937"/>
    </source>
</evidence>
<dbReference type="EMBL" id="SPHZ02000012">
    <property type="protein sequence ID" value="KAF0888940.1"/>
    <property type="molecule type" value="Genomic_DNA"/>
</dbReference>
<evidence type="ECO:0000313" key="3">
    <source>
        <dbReference type="Proteomes" id="UP000479710"/>
    </source>
</evidence>
<dbReference type="InterPro" id="IPR036047">
    <property type="entry name" value="F-box-like_dom_sf"/>
</dbReference>
<protein>
    <recommendedName>
        <fullName evidence="1">F-box domain-containing protein</fullName>
    </recommendedName>
</protein>
<dbReference type="Pfam" id="PF12937">
    <property type="entry name" value="F-box-like"/>
    <property type="match status" value="1"/>
</dbReference>
<dbReference type="Gene3D" id="1.20.1280.50">
    <property type="match status" value="1"/>
</dbReference>
<sequence length="174" mass="18112">MFCSVSNRYGGGAGEDGGGGGGASELPAELLDLVLLRLPSHADRVRLRAVCRPWRADAQRQALPPPLPWLALRDGGLVDLDGAAVRSAPALREGVRSCLAVDNLAFLVHDDCGCSLVNPLSGSPATPLPHLADAVLQAVEDSNMRSYTGANIQLAVAKVILSSLLDFPDPLIAA</sequence>
<dbReference type="AlphaFoldDB" id="A0A6G1BLZ4"/>
<accession>A0A6G1BLZ4</accession>
<dbReference type="PANTHER" id="PTHR33110:SF143">
    <property type="entry name" value="F-BOX DOMAIN CONTAINING PROTEIN, EXPRESSED"/>
    <property type="match status" value="1"/>
</dbReference>
<feature type="domain" description="F-box" evidence="1">
    <location>
        <begin position="24"/>
        <end position="56"/>
    </location>
</feature>
<dbReference type="PANTHER" id="PTHR33110">
    <property type="entry name" value="F-BOX/KELCH-REPEAT PROTEIN-RELATED"/>
    <property type="match status" value="1"/>
</dbReference>
<proteinExistence type="predicted"/>
<organism evidence="2 3">
    <name type="scientific">Oryza meyeriana var. granulata</name>
    <dbReference type="NCBI Taxonomy" id="110450"/>
    <lineage>
        <taxon>Eukaryota</taxon>
        <taxon>Viridiplantae</taxon>
        <taxon>Streptophyta</taxon>
        <taxon>Embryophyta</taxon>
        <taxon>Tracheophyta</taxon>
        <taxon>Spermatophyta</taxon>
        <taxon>Magnoliopsida</taxon>
        <taxon>Liliopsida</taxon>
        <taxon>Poales</taxon>
        <taxon>Poaceae</taxon>
        <taxon>BOP clade</taxon>
        <taxon>Oryzoideae</taxon>
        <taxon>Oryzeae</taxon>
        <taxon>Oryzinae</taxon>
        <taxon>Oryza</taxon>
        <taxon>Oryza meyeriana</taxon>
    </lineage>
</organism>
<dbReference type="SUPFAM" id="SSF81383">
    <property type="entry name" value="F-box domain"/>
    <property type="match status" value="1"/>
</dbReference>
<name>A0A6G1BLZ4_9ORYZ</name>
<reference evidence="2 3" key="1">
    <citation type="submission" date="2019-11" db="EMBL/GenBank/DDBJ databases">
        <title>Whole genome sequence of Oryza granulata.</title>
        <authorList>
            <person name="Li W."/>
        </authorList>
    </citation>
    <scope>NUCLEOTIDE SEQUENCE [LARGE SCALE GENOMIC DNA]</scope>
    <source>
        <strain evidence="3">cv. Menghai</strain>
        <tissue evidence="2">Leaf</tissue>
    </source>
</reference>
<dbReference type="Proteomes" id="UP000479710">
    <property type="component" value="Unassembled WGS sequence"/>
</dbReference>